<dbReference type="KEGG" id="psoj:PHYSODRAFT_439445"/>
<dbReference type="PANTHER" id="PTHR34612:SF6">
    <property type="entry name" value="GLYCOSIDE HYDROLASE 131 CATALYTIC N-TERMINAL DOMAIN-CONTAINING PROTEIN"/>
    <property type="match status" value="1"/>
</dbReference>
<dbReference type="InterPro" id="IPR041524">
    <property type="entry name" value="GH131_N"/>
</dbReference>
<feature type="domain" description="Glycoside hydrolase 131 catalytic N-terminal" evidence="2">
    <location>
        <begin position="20"/>
        <end position="248"/>
    </location>
</feature>
<keyword evidence="4" id="KW-1185">Reference proteome</keyword>
<dbReference type="RefSeq" id="XP_009514496.1">
    <property type="nucleotide sequence ID" value="XM_009516201.1"/>
</dbReference>
<name>G4YP87_PHYSP</name>
<evidence type="ECO:0000259" key="2">
    <source>
        <dbReference type="Pfam" id="PF18271"/>
    </source>
</evidence>
<accession>G4YP87</accession>
<feature type="non-terminal residue" evidence="3">
    <location>
        <position position="1"/>
    </location>
</feature>
<sequence>IIGLTALLSLSSFAAADEALPWDGRVQDLEVNTLANKYLADVLFGHANPTSYVNVTQTGRSPAYNGDTGIITLGVDAKAVYKGETSTRRSDLMQTVAANSEGTTFFRTSVMKDKAFLNPYVWQLVFPGSYLFEIRVDAAANPPMISYVNDGKTDAKWKSEFVSGTWYNFGVGVTKSQSGSGTVLAFYTSQGDKDLVLEGTHEIAPALPASFEYHIGLLTQSADGSDPVMNAEMETMLFNGVSIETSVVTAAAGAANTPA</sequence>
<feature type="non-terminal residue" evidence="3">
    <location>
        <position position="259"/>
    </location>
</feature>
<dbReference type="InParanoid" id="G4YP87"/>
<dbReference type="EMBL" id="JH159151">
    <property type="protein sequence ID" value="EGZ27221.1"/>
    <property type="molecule type" value="Genomic_DNA"/>
</dbReference>
<dbReference type="GeneID" id="20652610"/>
<reference evidence="3 4" key="1">
    <citation type="journal article" date="2006" name="Science">
        <title>Phytophthora genome sequences uncover evolutionary origins and mechanisms of pathogenesis.</title>
        <authorList>
            <person name="Tyler B.M."/>
            <person name="Tripathy S."/>
            <person name="Zhang X."/>
            <person name="Dehal P."/>
            <person name="Jiang R.H."/>
            <person name="Aerts A."/>
            <person name="Arredondo F.D."/>
            <person name="Baxter L."/>
            <person name="Bensasson D."/>
            <person name="Beynon J.L."/>
            <person name="Chapman J."/>
            <person name="Damasceno C.M."/>
            <person name="Dorrance A.E."/>
            <person name="Dou D."/>
            <person name="Dickerman A.W."/>
            <person name="Dubchak I.L."/>
            <person name="Garbelotto M."/>
            <person name="Gijzen M."/>
            <person name="Gordon S.G."/>
            <person name="Govers F."/>
            <person name="Grunwald N.J."/>
            <person name="Huang W."/>
            <person name="Ivors K.L."/>
            <person name="Jones R.W."/>
            <person name="Kamoun S."/>
            <person name="Krampis K."/>
            <person name="Lamour K.H."/>
            <person name="Lee M.K."/>
            <person name="McDonald W.H."/>
            <person name="Medina M."/>
            <person name="Meijer H.J."/>
            <person name="Nordberg E.K."/>
            <person name="Maclean D.J."/>
            <person name="Ospina-Giraldo M.D."/>
            <person name="Morris P.F."/>
            <person name="Phuntumart V."/>
            <person name="Putnam N.H."/>
            <person name="Rash S."/>
            <person name="Rose J.K."/>
            <person name="Sakihama Y."/>
            <person name="Salamov A.A."/>
            <person name="Savidor A."/>
            <person name="Scheuring C.F."/>
            <person name="Smith B.M."/>
            <person name="Sobral B.W."/>
            <person name="Terry A."/>
            <person name="Torto-Alalibo T.A."/>
            <person name="Win J."/>
            <person name="Xu Z."/>
            <person name="Zhang H."/>
            <person name="Grigoriev I.V."/>
            <person name="Rokhsar D.S."/>
            <person name="Boore J.L."/>
        </authorList>
    </citation>
    <scope>NUCLEOTIDE SEQUENCE [LARGE SCALE GENOMIC DNA]</scope>
    <source>
        <strain evidence="3 4">P6497</strain>
    </source>
</reference>
<organism evidence="3 4">
    <name type="scientific">Phytophthora sojae (strain P6497)</name>
    <name type="common">Soybean stem and root rot agent</name>
    <name type="synonym">Phytophthora megasperma f. sp. glycines</name>
    <dbReference type="NCBI Taxonomy" id="1094619"/>
    <lineage>
        <taxon>Eukaryota</taxon>
        <taxon>Sar</taxon>
        <taxon>Stramenopiles</taxon>
        <taxon>Oomycota</taxon>
        <taxon>Peronosporomycetes</taxon>
        <taxon>Peronosporales</taxon>
        <taxon>Peronosporaceae</taxon>
        <taxon>Phytophthora</taxon>
    </lineage>
</organism>
<feature type="chain" id="PRO_5003471422" description="Glycoside hydrolase 131 catalytic N-terminal domain-containing protein" evidence="1">
    <location>
        <begin position="17"/>
        <end position="259"/>
    </location>
</feature>
<evidence type="ECO:0000256" key="1">
    <source>
        <dbReference type="SAM" id="SignalP"/>
    </source>
</evidence>
<evidence type="ECO:0000313" key="4">
    <source>
        <dbReference type="Proteomes" id="UP000002640"/>
    </source>
</evidence>
<protein>
    <recommendedName>
        <fullName evidence="2">Glycoside hydrolase 131 catalytic N-terminal domain-containing protein</fullName>
    </recommendedName>
</protein>
<dbReference type="Gene3D" id="2.60.120.1160">
    <property type="match status" value="1"/>
</dbReference>
<dbReference type="PANTHER" id="PTHR34612">
    <property type="entry name" value="GH131_N DOMAIN-CONTAINING PROTEIN"/>
    <property type="match status" value="1"/>
</dbReference>
<gene>
    <name evidence="3" type="ORF">PHYSODRAFT_439445</name>
</gene>
<dbReference type="SMR" id="G4YP87"/>
<evidence type="ECO:0000313" key="3">
    <source>
        <dbReference type="EMBL" id="EGZ27221.1"/>
    </source>
</evidence>
<dbReference type="STRING" id="1094619.G4YP87"/>
<proteinExistence type="predicted"/>
<feature type="signal peptide" evidence="1">
    <location>
        <begin position="1"/>
        <end position="16"/>
    </location>
</feature>
<keyword evidence="1" id="KW-0732">Signal</keyword>
<dbReference type="Proteomes" id="UP000002640">
    <property type="component" value="Unassembled WGS sequence"/>
</dbReference>
<dbReference type="AlphaFoldDB" id="G4YP87"/>
<dbReference type="Pfam" id="PF18271">
    <property type="entry name" value="GH131_N"/>
    <property type="match status" value="1"/>
</dbReference>